<dbReference type="Proteomes" id="UP000014803">
    <property type="component" value="Chromosome"/>
</dbReference>
<feature type="region of interest" description="Disordered" evidence="1">
    <location>
        <begin position="103"/>
        <end position="123"/>
    </location>
</feature>
<dbReference type="RefSeq" id="WP_020739138.1">
    <property type="nucleotide sequence ID" value="NC_021658.1"/>
</dbReference>
<organism evidence="2 3">
    <name type="scientific">Sorangium cellulosum So0157-2</name>
    <dbReference type="NCBI Taxonomy" id="1254432"/>
    <lineage>
        <taxon>Bacteria</taxon>
        <taxon>Pseudomonadati</taxon>
        <taxon>Myxococcota</taxon>
        <taxon>Polyangia</taxon>
        <taxon>Polyangiales</taxon>
        <taxon>Polyangiaceae</taxon>
        <taxon>Sorangium</taxon>
    </lineage>
</organism>
<evidence type="ECO:0000313" key="2">
    <source>
        <dbReference type="EMBL" id="AGP39464.1"/>
    </source>
</evidence>
<proteinExistence type="predicted"/>
<dbReference type="STRING" id="1254432.SCE1572_36255"/>
<accession>S4Y3X1</accession>
<protein>
    <submittedName>
        <fullName evidence="2">Uncharacterized protein</fullName>
    </submittedName>
</protein>
<sequence length="172" mass="18695">MYKDEEQTRSKDDESTRDLSIIARALLDATPGNTRLEQLHNLQRVLGASIHAAAGHPDLFRYYREVLPEGVVRSLLALAQLAPTIDAKAKNVAARRASDVVDREAPTLTKPNVSTGSRRSSYPPRAHCVACSGETFCITNTDDGARLSCVQCGGMYPIGDVTRVVTVPDRTS</sequence>
<feature type="compositionally biased region" description="Polar residues" evidence="1">
    <location>
        <begin position="109"/>
        <end position="120"/>
    </location>
</feature>
<dbReference type="PATRIC" id="fig|1254432.3.peg.8220"/>
<dbReference type="KEGG" id="scu:SCE1572_36255"/>
<evidence type="ECO:0000256" key="1">
    <source>
        <dbReference type="SAM" id="MobiDB-lite"/>
    </source>
</evidence>
<gene>
    <name evidence="2" type="ORF">SCE1572_36255</name>
</gene>
<reference evidence="2 3" key="1">
    <citation type="journal article" date="2013" name="Sci. Rep.">
        <title>Extraordinary expansion of a Sorangium cellulosum genome from an alkaline milieu.</title>
        <authorList>
            <person name="Han K."/>
            <person name="Li Z.F."/>
            <person name="Peng R."/>
            <person name="Zhu L.P."/>
            <person name="Zhou T."/>
            <person name="Wang L.G."/>
            <person name="Li S.G."/>
            <person name="Zhang X.B."/>
            <person name="Hu W."/>
            <person name="Wu Z.H."/>
            <person name="Qin N."/>
            <person name="Li Y.Z."/>
        </authorList>
    </citation>
    <scope>NUCLEOTIDE SEQUENCE [LARGE SCALE GENOMIC DNA]</scope>
    <source>
        <strain evidence="2 3">So0157-2</strain>
    </source>
</reference>
<dbReference type="HOGENOM" id="CLU_1554280_0_0_7"/>
<evidence type="ECO:0000313" key="3">
    <source>
        <dbReference type="Proteomes" id="UP000014803"/>
    </source>
</evidence>
<dbReference type="EMBL" id="CP003969">
    <property type="protein sequence ID" value="AGP39464.1"/>
    <property type="molecule type" value="Genomic_DNA"/>
</dbReference>
<name>S4Y3X1_SORCE</name>
<dbReference type="AlphaFoldDB" id="S4Y3X1"/>